<name>A0A7V2ZLC3_9BACT</name>
<protein>
    <submittedName>
        <fullName evidence="1">Uncharacterized protein</fullName>
    </submittedName>
</protein>
<organism evidence="1">
    <name type="scientific">Ignavibacterium album</name>
    <dbReference type="NCBI Taxonomy" id="591197"/>
    <lineage>
        <taxon>Bacteria</taxon>
        <taxon>Pseudomonadati</taxon>
        <taxon>Ignavibacteriota</taxon>
        <taxon>Ignavibacteria</taxon>
        <taxon>Ignavibacteriales</taxon>
        <taxon>Ignavibacteriaceae</taxon>
        <taxon>Ignavibacterium</taxon>
    </lineage>
</organism>
<accession>A0A7V2ZLC3</accession>
<comment type="caution">
    <text evidence="1">The sequence shown here is derived from an EMBL/GenBank/DDBJ whole genome shotgun (WGS) entry which is preliminary data.</text>
</comment>
<dbReference type="AlphaFoldDB" id="A0A7V2ZLC3"/>
<sequence length="111" mass="13488">MKKLFSKYNFEFDKNERKLLKTFCGQVLKQVSGDSKFFAEEKAFNSIINKLNSSDETIKLTKDEKIRLTHQLKSNIDFIKKQMNKGWFFKKWLYKSLYNQYNNLLEKHFRD</sequence>
<proteinExistence type="predicted"/>
<gene>
    <name evidence="1" type="ORF">ENS31_11030</name>
</gene>
<evidence type="ECO:0000313" key="1">
    <source>
        <dbReference type="EMBL" id="HFI92040.1"/>
    </source>
</evidence>
<dbReference type="EMBL" id="DSUJ01000008">
    <property type="protein sequence ID" value="HFI92040.1"/>
    <property type="molecule type" value="Genomic_DNA"/>
</dbReference>
<reference evidence="1" key="1">
    <citation type="journal article" date="2020" name="mSystems">
        <title>Genome- and Community-Level Interaction Insights into Carbon Utilization and Element Cycling Functions of Hydrothermarchaeota in Hydrothermal Sediment.</title>
        <authorList>
            <person name="Zhou Z."/>
            <person name="Liu Y."/>
            <person name="Xu W."/>
            <person name="Pan J."/>
            <person name="Luo Z.H."/>
            <person name="Li M."/>
        </authorList>
    </citation>
    <scope>NUCLEOTIDE SEQUENCE [LARGE SCALE GENOMIC DNA]</scope>
    <source>
        <strain evidence="1">SpSt-479</strain>
    </source>
</reference>